<dbReference type="RefSeq" id="WP_349214016.1">
    <property type="nucleotide sequence ID" value="NZ_JBBMFA010000015.1"/>
</dbReference>
<dbReference type="InterPro" id="IPR025648">
    <property type="entry name" value="DUF4358"/>
</dbReference>
<name>A0ABV1GAP4_9FIRM</name>
<accession>A0ABV1GAP4</accession>
<evidence type="ECO:0000256" key="1">
    <source>
        <dbReference type="SAM" id="SignalP"/>
    </source>
</evidence>
<sequence length="184" mass="19868">MKRFIATVLALALSVSLTACAGTSSSSTPPKDYTQIIMDTRTDDLNESYAITAGQNGEQPTLSLDPNGTDEEQAKSMIEMQMSTLGLPTDDLASLGTYAYSLSLMNVQAYMVGIFKPASGSEETVRIALENYLSNLQRSFENYLPDQYEIAKNGTVKELSSGEIVIVVCEDSATVLKAIEDALK</sequence>
<evidence type="ECO:0000313" key="3">
    <source>
        <dbReference type="Proteomes" id="UP001477672"/>
    </source>
</evidence>
<gene>
    <name evidence="2" type="ORF">WMO24_00265</name>
</gene>
<reference evidence="2 3" key="1">
    <citation type="submission" date="2024-03" db="EMBL/GenBank/DDBJ databases">
        <title>Human intestinal bacterial collection.</title>
        <authorList>
            <person name="Pauvert C."/>
            <person name="Hitch T.C.A."/>
            <person name="Clavel T."/>
        </authorList>
    </citation>
    <scope>NUCLEOTIDE SEQUENCE [LARGE SCALE GENOMIC DNA]</scope>
    <source>
        <strain evidence="2 3">CLA-JM-H11</strain>
    </source>
</reference>
<dbReference type="Pfam" id="PF14270">
    <property type="entry name" value="DUF4358"/>
    <property type="match status" value="1"/>
</dbReference>
<feature type="chain" id="PRO_5045570812" evidence="1">
    <location>
        <begin position="22"/>
        <end position="184"/>
    </location>
</feature>
<dbReference type="PROSITE" id="PS51257">
    <property type="entry name" value="PROKAR_LIPOPROTEIN"/>
    <property type="match status" value="1"/>
</dbReference>
<evidence type="ECO:0000313" key="2">
    <source>
        <dbReference type="EMBL" id="MEQ2518883.1"/>
    </source>
</evidence>
<dbReference type="Proteomes" id="UP001477672">
    <property type="component" value="Unassembled WGS sequence"/>
</dbReference>
<proteinExistence type="predicted"/>
<feature type="signal peptide" evidence="1">
    <location>
        <begin position="1"/>
        <end position="21"/>
    </location>
</feature>
<keyword evidence="3" id="KW-1185">Reference proteome</keyword>
<keyword evidence="1" id="KW-0732">Signal</keyword>
<comment type="caution">
    <text evidence="2">The sequence shown here is derived from an EMBL/GenBank/DDBJ whole genome shotgun (WGS) entry which is preliminary data.</text>
</comment>
<protein>
    <submittedName>
        <fullName evidence="2">DUF4358 domain-containing protein</fullName>
    </submittedName>
</protein>
<dbReference type="EMBL" id="JBBMFA010000015">
    <property type="protein sequence ID" value="MEQ2518883.1"/>
    <property type="molecule type" value="Genomic_DNA"/>
</dbReference>
<organism evidence="2 3">
    <name type="scientific">Ruthenibacterium intestinale</name>
    <dbReference type="NCBI Taxonomy" id="3133163"/>
    <lineage>
        <taxon>Bacteria</taxon>
        <taxon>Bacillati</taxon>
        <taxon>Bacillota</taxon>
        <taxon>Clostridia</taxon>
        <taxon>Eubacteriales</taxon>
        <taxon>Oscillospiraceae</taxon>
        <taxon>Ruthenibacterium</taxon>
    </lineage>
</organism>